<evidence type="ECO:0000313" key="4">
    <source>
        <dbReference type="Proteomes" id="UP001496720"/>
    </source>
</evidence>
<dbReference type="SUPFAM" id="SSF55874">
    <property type="entry name" value="ATPase domain of HSP90 chaperone/DNA topoisomerase II/histidine kinase"/>
    <property type="match status" value="1"/>
</dbReference>
<keyword evidence="1" id="KW-0808">Transferase</keyword>
<dbReference type="CDD" id="cd16936">
    <property type="entry name" value="HATPase_RsbW-like"/>
    <property type="match status" value="1"/>
</dbReference>
<organism evidence="3 4">
    <name type="scientific">Streptomyces violaceorubidus</name>
    <dbReference type="NCBI Taxonomy" id="284042"/>
    <lineage>
        <taxon>Bacteria</taxon>
        <taxon>Bacillati</taxon>
        <taxon>Actinomycetota</taxon>
        <taxon>Actinomycetes</taxon>
        <taxon>Kitasatosporales</taxon>
        <taxon>Streptomycetaceae</taxon>
        <taxon>Streptomyces</taxon>
    </lineage>
</organism>
<name>A0ABV1SUL0_9ACTN</name>
<gene>
    <name evidence="3" type="ORF">ABT188_12740</name>
</gene>
<dbReference type="Proteomes" id="UP001496720">
    <property type="component" value="Unassembled WGS sequence"/>
</dbReference>
<evidence type="ECO:0000313" key="3">
    <source>
        <dbReference type="EMBL" id="MER6165418.1"/>
    </source>
</evidence>
<dbReference type="InterPro" id="IPR050267">
    <property type="entry name" value="Anti-sigma-factor_SerPK"/>
</dbReference>
<reference evidence="3 4" key="1">
    <citation type="submission" date="2024-06" db="EMBL/GenBank/DDBJ databases">
        <title>The Natural Products Discovery Center: Release of the First 8490 Sequenced Strains for Exploring Actinobacteria Biosynthetic Diversity.</title>
        <authorList>
            <person name="Kalkreuter E."/>
            <person name="Kautsar S.A."/>
            <person name="Yang D."/>
            <person name="Bader C.D."/>
            <person name="Teijaro C.N."/>
            <person name="Fluegel L."/>
            <person name="Davis C.M."/>
            <person name="Simpson J.R."/>
            <person name="Lauterbach L."/>
            <person name="Steele A.D."/>
            <person name="Gui C."/>
            <person name="Meng S."/>
            <person name="Li G."/>
            <person name="Viehrig K."/>
            <person name="Ye F."/>
            <person name="Su P."/>
            <person name="Kiefer A.F."/>
            <person name="Nichols A."/>
            <person name="Cepeda A.J."/>
            <person name="Yan W."/>
            <person name="Fan B."/>
            <person name="Jiang Y."/>
            <person name="Adhikari A."/>
            <person name="Zheng C.-J."/>
            <person name="Schuster L."/>
            <person name="Cowan T.M."/>
            <person name="Smanski M.J."/>
            <person name="Chevrette M.G."/>
            <person name="De Carvalho L.P.S."/>
            <person name="Shen B."/>
        </authorList>
    </citation>
    <scope>NUCLEOTIDE SEQUENCE [LARGE SCALE GENOMIC DNA]</scope>
    <source>
        <strain evidence="3 4">NPDC001615</strain>
    </source>
</reference>
<keyword evidence="1" id="KW-0418">Kinase</keyword>
<dbReference type="PANTHER" id="PTHR35526">
    <property type="entry name" value="ANTI-SIGMA-F FACTOR RSBW-RELATED"/>
    <property type="match status" value="1"/>
</dbReference>
<dbReference type="RefSeq" id="WP_352147220.1">
    <property type="nucleotide sequence ID" value="NZ_JBEOZY010000009.1"/>
</dbReference>
<dbReference type="Gene3D" id="3.30.565.10">
    <property type="entry name" value="Histidine kinase-like ATPase, C-terminal domain"/>
    <property type="match status" value="1"/>
</dbReference>
<keyword evidence="1" id="KW-0723">Serine/threonine-protein kinase</keyword>
<dbReference type="InterPro" id="IPR003594">
    <property type="entry name" value="HATPase_dom"/>
</dbReference>
<evidence type="ECO:0000256" key="1">
    <source>
        <dbReference type="ARBA" id="ARBA00022527"/>
    </source>
</evidence>
<evidence type="ECO:0000259" key="2">
    <source>
        <dbReference type="Pfam" id="PF13581"/>
    </source>
</evidence>
<accession>A0ABV1SUL0</accession>
<keyword evidence="4" id="KW-1185">Reference proteome</keyword>
<dbReference type="EMBL" id="JBEOZY010000009">
    <property type="protein sequence ID" value="MER6165418.1"/>
    <property type="molecule type" value="Genomic_DNA"/>
</dbReference>
<keyword evidence="3" id="KW-0547">Nucleotide-binding</keyword>
<dbReference type="Pfam" id="PF13581">
    <property type="entry name" value="HATPase_c_2"/>
    <property type="match status" value="1"/>
</dbReference>
<dbReference type="PANTHER" id="PTHR35526:SF3">
    <property type="entry name" value="ANTI-SIGMA-F FACTOR RSBW"/>
    <property type="match status" value="1"/>
</dbReference>
<feature type="domain" description="Histidine kinase/HSP90-like ATPase" evidence="2">
    <location>
        <begin position="45"/>
        <end position="155"/>
    </location>
</feature>
<dbReference type="InterPro" id="IPR036890">
    <property type="entry name" value="HATPase_C_sf"/>
</dbReference>
<sequence length="172" mass="19115">MFLTILPPIHLSRKAIRLAFVGRPNSVRWPLVSLSRHRRFPRSRASVCYARAFVRQVLTGWGRTDRLDDITLCVSELATNALLHGAPPGREYCVSLTLDGSVIRLAVRDSGDRQLDVDVREADPEACSGRGLRPVREVADDMGVAREVVGKSVWAAFKSASTNECADDRTWL</sequence>
<dbReference type="GO" id="GO:0005524">
    <property type="term" value="F:ATP binding"/>
    <property type="evidence" value="ECO:0007669"/>
    <property type="project" value="UniProtKB-KW"/>
</dbReference>
<proteinExistence type="predicted"/>
<comment type="caution">
    <text evidence="3">The sequence shown here is derived from an EMBL/GenBank/DDBJ whole genome shotgun (WGS) entry which is preliminary data.</text>
</comment>
<protein>
    <submittedName>
        <fullName evidence="3">ATP-binding protein</fullName>
    </submittedName>
</protein>
<keyword evidence="3" id="KW-0067">ATP-binding</keyword>